<proteinExistence type="predicted"/>
<dbReference type="EMBL" id="KN823881">
    <property type="protein sequence ID" value="KIO15678.1"/>
    <property type="molecule type" value="Genomic_DNA"/>
</dbReference>
<evidence type="ECO:0000313" key="2">
    <source>
        <dbReference type="Proteomes" id="UP000054248"/>
    </source>
</evidence>
<dbReference type="HOGENOM" id="CLU_1541244_0_0_1"/>
<dbReference type="Proteomes" id="UP000054248">
    <property type="component" value="Unassembled WGS sequence"/>
</dbReference>
<reference evidence="2" key="2">
    <citation type="submission" date="2015-01" db="EMBL/GenBank/DDBJ databases">
        <title>Evolutionary Origins and Diversification of the Mycorrhizal Mutualists.</title>
        <authorList>
            <consortium name="DOE Joint Genome Institute"/>
            <consortium name="Mycorrhizal Genomics Consortium"/>
            <person name="Kohler A."/>
            <person name="Kuo A."/>
            <person name="Nagy L.G."/>
            <person name="Floudas D."/>
            <person name="Copeland A."/>
            <person name="Barry K.W."/>
            <person name="Cichocki N."/>
            <person name="Veneault-Fourrey C."/>
            <person name="LaButti K."/>
            <person name="Lindquist E.A."/>
            <person name="Lipzen A."/>
            <person name="Lundell T."/>
            <person name="Morin E."/>
            <person name="Murat C."/>
            <person name="Riley R."/>
            <person name="Ohm R."/>
            <person name="Sun H."/>
            <person name="Tunlid A."/>
            <person name="Henrissat B."/>
            <person name="Grigoriev I.V."/>
            <person name="Hibbett D.S."/>
            <person name="Martin F."/>
        </authorList>
    </citation>
    <scope>NUCLEOTIDE SEQUENCE [LARGE SCALE GENOMIC DNA]</scope>
    <source>
        <strain evidence="2">MUT 4182</strain>
    </source>
</reference>
<protein>
    <submittedName>
        <fullName evidence="1">Uncharacterized protein</fullName>
    </submittedName>
</protein>
<name>A0A0C3K2N1_9AGAM</name>
<accession>A0A0C3K2N1</accession>
<sequence>MSRVYSRPFAALMTSTSHASSNQLRQLDLVNVDSDSLFLLPLARSNFSVPGTPTTPTTPTTFGSRTSAFPFPTQPALPSQTLYSLFADPYETPNRGAPVWPAGFSYEEDHEREPRENHIATIRSNSSSGSEAYRGQAVEIHHGTARITAWMKKAVKKITPKSWRRDETFRGCMTLD</sequence>
<keyword evidence="2" id="KW-1185">Reference proteome</keyword>
<dbReference type="OrthoDB" id="3255253at2759"/>
<gene>
    <name evidence="1" type="ORF">M407DRAFT_34736</name>
</gene>
<reference evidence="1 2" key="1">
    <citation type="submission" date="2014-04" db="EMBL/GenBank/DDBJ databases">
        <authorList>
            <consortium name="DOE Joint Genome Institute"/>
            <person name="Kuo A."/>
            <person name="Girlanda M."/>
            <person name="Perotto S."/>
            <person name="Kohler A."/>
            <person name="Nagy L.G."/>
            <person name="Floudas D."/>
            <person name="Copeland A."/>
            <person name="Barry K.W."/>
            <person name="Cichocki N."/>
            <person name="Veneault-Fourrey C."/>
            <person name="LaButti K."/>
            <person name="Lindquist E.A."/>
            <person name="Lipzen A."/>
            <person name="Lundell T."/>
            <person name="Morin E."/>
            <person name="Murat C."/>
            <person name="Sun H."/>
            <person name="Tunlid A."/>
            <person name="Henrissat B."/>
            <person name="Grigoriev I.V."/>
            <person name="Hibbett D.S."/>
            <person name="Martin F."/>
            <person name="Nordberg H.P."/>
            <person name="Cantor M.N."/>
            <person name="Hua S.X."/>
        </authorList>
    </citation>
    <scope>NUCLEOTIDE SEQUENCE [LARGE SCALE GENOMIC DNA]</scope>
    <source>
        <strain evidence="1 2">MUT 4182</strain>
    </source>
</reference>
<evidence type="ECO:0000313" key="1">
    <source>
        <dbReference type="EMBL" id="KIO15678.1"/>
    </source>
</evidence>
<organism evidence="1 2">
    <name type="scientific">Tulasnella calospora MUT 4182</name>
    <dbReference type="NCBI Taxonomy" id="1051891"/>
    <lineage>
        <taxon>Eukaryota</taxon>
        <taxon>Fungi</taxon>
        <taxon>Dikarya</taxon>
        <taxon>Basidiomycota</taxon>
        <taxon>Agaricomycotina</taxon>
        <taxon>Agaricomycetes</taxon>
        <taxon>Cantharellales</taxon>
        <taxon>Tulasnellaceae</taxon>
        <taxon>Tulasnella</taxon>
    </lineage>
</organism>
<dbReference type="AlphaFoldDB" id="A0A0C3K2N1"/>